<feature type="region of interest" description="Disordered" evidence="1">
    <location>
        <begin position="124"/>
        <end position="155"/>
    </location>
</feature>
<keyword evidence="3" id="KW-1185">Reference proteome</keyword>
<dbReference type="EMBL" id="CAUOFW020001132">
    <property type="protein sequence ID" value="CAK9141395.1"/>
    <property type="molecule type" value="Genomic_DNA"/>
</dbReference>
<reference evidence="2 3" key="1">
    <citation type="submission" date="2024-02" db="EMBL/GenBank/DDBJ databases">
        <authorList>
            <person name="Vignale AGUSTIN F."/>
            <person name="Sosa J E."/>
            <person name="Modenutti C."/>
        </authorList>
    </citation>
    <scope>NUCLEOTIDE SEQUENCE [LARGE SCALE GENOMIC DNA]</scope>
</reference>
<sequence length="155" mass="17030">MGLEGEGDEEDENDDHKAKINIQSLSLSFRLEGLGLTVPQLQKTQIYSPIKAVSTVMLLCFYAYSSIRYWENSTHYGVERVGSGSMGLEGEEDDDDCKDDHKTKIGIRSVQRFTKRKGTIYNMDGGASPEMLHPSPAMLSNPPPDGPQGRFASGG</sequence>
<evidence type="ECO:0000256" key="1">
    <source>
        <dbReference type="SAM" id="MobiDB-lite"/>
    </source>
</evidence>
<name>A0ABC8R8U1_9AQUA</name>
<proteinExistence type="predicted"/>
<dbReference type="AlphaFoldDB" id="A0ABC8R8U1"/>
<comment type="caution">
    <text evidence="2">The sequence shown here is derived from an EMBL/GenBank/DDBJ whole genome shotgun (WGS) entry which is preliminary data.</text>
</comment>
<accession>A0ABC8R8U1</accession>
<protein>
    <submittedName>
        <fullName evidence="2">Uncharacterized protein</fullName>
    </submittedName>
</protein>
<evidence type="ECO:0000313" key="2">
    <source>
        <dbReference type="EMBL" id="CAK9141395.1"/>
    </source>
</evidence>
<organism evidence="2 3">
    <name type="scientific">Ilex paraguariensis</name>
    <name type="common">yerba mate</name>
    <dbReference type="NCBI Taxonomy" id="185542"/>
    <lineage>
        <taxon>Eukaryota</taxon>
        <taxon>Viridiplantae</taxon>
        <taxon>Streptophyta</taxon>
        <taxon>Embryophyta</taxon>
        <taxon>Tracheophyta</taxon>
        <taxon>Spermatophyta</taxon>
        <taxon>Magnoliopsida</taxon>
        <taxon>eudicotyledons</taxon>
        <taxon>Gunneridae</taxon>
        <taxon>Pentapetalae</taxon>
        <taxon>asterids</taxon>
        <taxon>campanulids</taxon>
        <taxon>Aquifoliales</taxon>
        <taxon>Aquifoliaceae</taxon>
        <taxon>Ilex</taxon>
    </lineage>
</organism>
<gene>
    <name evidence="2" type="ORF">ILEXP_LOCUS8978</name>
</gene>
<dbReference type="Proteomes" id="UP001642360">
    <property type="component" value="Unassembled WGS sequence"/>
</dbReference>
<evidence type="ECO:0000313" key="3">
    <source>
        <dbReference type="Proteomes" id="UP001642360"/>
    </source>
</evidence>